<feature type="domain" description="Ternary complex factor MIP1 leucine-zipper" evidence="1">
    <location>
        <begin position="10"/>
        <end position="47"/>
    </location>
</feature>
<evidence type="ECO:0000259" key="1">
    <source>
        <dbReference type="Pfam" id="PF14389"/>
    </source>
</evidence>
<protein>
    <recommendedName>
        <fullName evidence="1">Ternary complex factor MIP1 leucine-zipper domain-containing protein</fullName>
    </recommendedName>
</protein>
<gene>
    <name evidence="2" type="ORF">Tci_872542</name>
</gene>
<sequence>MEESSLPSDEIQSSLRSEILQLEKRLQDQVAVRGALEQALGYKSSSHEITNQ</sequence>
<accession>A0A699STH9</accession>
<comment type="caution">
    <text evidence="2">The sequence shown here is derived from an EMBL/GenBank/DDBJ whole genome shotgun (WGS) entry which is preliminary data.</text>
</comment>
<name>A0A699STH9_TANCI</name>
<organism evidence="2">
    <name type="scientific">Tanacetum cinerariifolium</name>
    <name type="common">Dalmatian daisy</name>
    <name type="synonym">Chrysanthemum cinerariifolium</name>
    <dbReference type="NCBI Taxonomy" id="118510"/>
    <lineage>
        <taxon>Eukaryota</taxon>
        <taxon>Viridiplantae</taxon>
        <taxon>Streptophyta</taxon>
        <taxon>Embryophyta</taxon>
        <taxon>Tracheophyta</taxon>
        <taxon>Spermatophyta</taxon>
        <taxon>Magnoliopsida</taxon>
        <taxon>eudicotyledons</taxon>
        <taxon>Gunneridae</taxon>
        <taxon>Pentapetalae</taxon>
        <taxon>asterids</taxon>
        <taxon>campanulids</taxon>
        <taxon>Asterales</taxon>
        <taxon>Asteraceae</taxon>
        <taxon>Asteroideae</taxon>
        <taxon>Anthemideae</taxon>
        <taxon>Anthemidinae</taxon>
        <taxon>Tanacetum</taxon>
    </lineage>
</organism>
<dbReference type="Pfam" id="PF14389">
    <property type="entry name" value="Lzipper-MIP1"/>
    <property type="match status" value="1"/>
</dbReference>
<dbReference type="InterPro" id="IPR025757">
    <property type="entry name" value="MIP1_Leuzipper"/>
</dbReference>
<proteinExistence type="predicted"/>
<dbReference type="AlphaFoldDB" id="A0A699STH9"/>
<dbReference type="EMBL" id="BKCJ011185678">
    <property type="protein sequence ID" value="GFD00573.1"/>
    <property type="molecule type" value="Genomic_DNA"/>
</dbReference>
<feature type="non-terminal residue" evidence="2">
    <location>
        <position position="52"/>
    </location>
</feature>
<evidence type="ECO:0000313" key="2">
    <source>
        <dbReference type="EMBL" id="GFD00573.1"/>
    </source>
</evidence>
<reference evidence="2" key="1">
    <citation type="journal article" date="2019" name="Sci. Rep.">
        <title>Draft genome of Tanacetum cinerariifolium, the natural source of mosquito coil.</title>
        <authorList>
            <person name="Yamashiro T."/>
            <person name="Shiraishi A."/>
            <person name="Satake H."/>
            <person name="Nakayama K."/>
        </authorList>
    </citation>
    <scope>NUCLEOTIDE SEQUENCE</scope>
</reference>